<dbReference type="Proteomes" id="UP001198220">
    <property type="component" value="Unassembled WGS sequence"/>
</dbReference>
<organism evidence="1 2">
    <name type="scientific">Hominiventricola filiformis</name>
    <dbReference type="NCBI Taxonomy" id="2885352"/>
    <lineage>
        <taxon>Bacteria</taxon>
        <taxon>Bacillati</taxon>
        <taxon>Bacillota</taxon>
        <taxon>Clostridia</taxon>
        <taxon>Lachnospirales</taxon>
        <taxon>Lachnospiraceae</taxon>
        <taxon>Hominiventricola</taxon>
    </lineage>
</organism>
<name>A0AAE3A661_9FIRM</name>
<evidence type="ECO:0000313" key="2">
    <source>
        <dbReference type="Proteomes" id="UP001198220"/>
    </source>
</evidence>
<comment type="caution">
    <text evidence="1">The sequence shown here is derived from an EMBL/GenBank/DDBJ whole genome shotgun (WGS) entry which is preliminary data.</text>
</comment>
<dbReference type="AlphaFoldDB" id="A0AAE3A661"/>
<dbReference type="EMBL" id="JAJEPS010000001">
    <property type="protein sequence ID" value="MCC2124978.1"/>
    <property type="molecule type" value="Genomic_DNA"/>
</dbReference>
<gene>
    <name evidence="1" type="ORF">LKD36_02160</name>
</gene>
<sequence length="206" mass="23447">MKNPLHYQLSEYDCGPTAMLDAISYLFDREEILPEIIRNVMLYCLDCYGSEGIPGKSGTSRAAMMFLSNWLNGFGEIRNLPVSSQYLSGKSVYLGSESLINDALHRGGAVVVRLYLDEPHYVLLTGEHDGVVEMFDPYYRAEPFNEQDILLVTDRETSCNRLVPEQYFNQEGETIYALGPFEGREAVILFNGRTKLEPEKTIEYFI</sequence>
<evidence type="ECO:0000313" key="1">
    <source>
        <dbReference type="EMBL" id="MCC2124978.1"/>
    </source>
</evidence>
<protein>
    <submittedName>
        <fullName evidence="1">Peptidase C39</fullName>
    </submittedName>
</protein>
<reference evidence="1 2" key="1">
    <citation type="submission" date="2021-10" db="EMBL/GenBank/DDBJ databases">
        <title>Anaerobic single-cell dispensing facilitates the cultivation of human gut bacteria.</title>
        <authorList>
            <person name="Afrizal A."/>
        </authorList>
    </citation>
    <scope>NUCLEOTIDE SEQUENCE [LARGE SCALE GENOMIC DNA]</scope>
    <source>
        <strain evidence="1 2">CLA-AA-H276</strain>
    </source>
</reference>
<keyword evidence="2" id="KW-1185">Reference proteome</keyword>
<proteinExistence type="predicted"/>
<accession>A0AAE3A661</accession>
<dbReference type="RefSeq" id="WP_308458480.1">
    <property type="nucleotide sequence ID" value="NZ_JAJEPS010000001.1"/>
</dbReference>